<evidence type="ECO:0000259" key="7">
    <source>
        <dbReference type="PROSITE" id="PS50879"/>
    </source>
</evidence>
<dbReference type="GO" id="GO:0004523">
    <property type="term" value="F:RNA-DNA hybrid ribonuclease activity"/>
    <property type="evidence" value="ECO:0007669"/>
    <property type="project" value="InterPro"/>
</dbReference>
<dbReference type="InterPro" id="IPR036397">
    <property type="entry name" value="RNaseH_sf"/>
</dbReference>
<reference evidence="9" key="1">
    <citation type="journal article" date="2020" name="Curr. Biol.">
        <title>The Genetic Basis of Morphological Diversity in Domesticated Goldfish.</title>
        <authorList>
            <person name="Kon T."/>
            <person name="Omori Y."/>
            <person name="Fukuta K."/>
            <person name="Wada H."/>
            <person name="Watanabe M."/>
            <person name="Chen Z."/>
            <person name="Iwasaki M."/>
            <person name="Mishina T."/>
            <person name="Matsuzaki S.S."/>
            <person name="Yoshihara D."/>
            <person name="Arakawa J."/>
            <person name="Kawakami K."/>
            <person name="Toyoda A."/>
            <person name="Burgess S.M."/>
            <person name="Noguchi H."/>
            <person name="Furukawa T."/>
        </authorList>
    </citation>
    <scope>NUCLEOTIDE SEQUENCE</scope>
</reference>
<proteinExistence type="predicted"/>
<evidence type="ECO:0000256" key="4">
    <source>
        <dbReference type="ARBA" id="ARBA00022759"/>
    </source>
</evidence>
<evidence type="ECO:0000259" key="8">
    <source>
        <dbReference type="PROSITE" id="PS50994"/>
    </source>
</evidence>
<dbReference type="PROSITE" id="PS50879">
    <property type="entry name" value="RNASE_H_1"/>
    <property type="match status" value="1"/>
</dbReference>
<keyword evidence="4" id="KW-0255">Endonuclease</keyword>
<evidence type="ECO:0000256" key="1">
    <source>
        <dbReference type="ARBA" id="ARBA00022679"/>
    </source>
</evidence>
<keyword evidence="2" id="KW-0548">Nucleotidyltransferase</keyword>
<evidence type="ECO:0000256" key="2">
    <source>
        <dbReference type="ARBA" id="ARBA00022695"/>
    </source>
</evidence>
<dbReference type="GO" id="GO:0003964">
    <property type="term" value="F:RNA-directed DNA polymerase activity"/>
    <property type="evidence" value="ECO:0007669"/>
    <property type="project" value="UniProtKB-KW"/>
</dbReference>
<evidence type="ECO:0000256" key="3">
    <source>
        <dbReference type="ARBA" id="ARBA00022722"/>
    </source>
</evidence>
<name>A0A6J4A145_CARAU</name>
<keyword evidence="3" id="KW-0540">Nuclease</keyword>
<protein>
    <submittedName>
        <fullName evidence="9">Polyprotein</fullName>
    </submittedName>
</protein>
<keyword evidence="5" id="KW-0378">Hydrolase</keyword>
<dbReference type="EMBL" id="LC471609">
    <property type="protein sequence ID" value="BBJ77716.1"/>
    <property type="molecule type" value="Genomic_DNA"/>
</dbReference>
<dbReference type="InterPro" id="IPR002156">
    <property type="entry name" value="RNaseH_domain"/>
</dbReference>
<dbReference type="SUPFAM" id="SSF53098">
    <property type="entry name" value="Ribonuclease H-like"/>
    <property type="match status" value="2"/>
</dbReference>
<dbReference type="Pfam" id="PF00075">
    <property type="entry name" value="RNase_H"/>
    <property type="match status" value="1"/>
</dbReference>
<evidence type="ECO:0000256" key="6">
    <source>
        <dbReference type="ARBA" id="ARBA00022918"/>
    </source>
</evidence>
<dbReference type="InterPro" id="IPR001584">
    <property type="entry name" value="Integrase_cat-core"/>
</dbReference>
<dbReference type="PANTHER" id="PTHR41694">
    <property type="entry name" value="ENDOGENOUS RETROVIRUS GROUP K MEMBER POL PROTEIN"/>
    <property type="match status" value="1"/>
</dbReference>
<dbReference type="PROSITE" id="PS50994">
    <property type="entry name" value="INTEGRASE"/>
    <property type="match status" value="1"/>
</dbReference>
<keyword evidence="6" id="KW-0695">RNA-directed DNA polymerase</keyword>
<dbReference type="GO" id="GO:0035613">
    <property type="term" value="F:RNA stem-loop binding"/>
    <property type="evidence" value="ECO:0007669"/>
    <property type="project" value="TreeGrafter"/>
</dbReference>
<dbReference type="PANTHER" id="PTHR41694:SF3">
    <property type="entry name" value="RNA-DIRECTED DNA POLYMERASE-RELATED"/>
    <property type="match status" value="1"/>
</dbReference>
<evidence type="ECO:0000313" key="9">
    <source>
        <dbReference type="EMBL" id="BBJ77716.1"/>
    </source>
</evidence>
<gene>
    <name evidence="9" type="primary">pol</name>
</gene>
<feature type="domain" description="RNase H type-1" evidence="7">
    <location>
        <begin position="92"/>
        <end position="238"/>
    </location>
</feature>
<dbReference type="InterPro" id="IPR012337">
    <property type="entry name" value="RNaseH-like_sf"/>
</dbReference>
<sequence>MKRFDENSAERILAAVCKRLLQLKAVAKEQPIVIFSMAGELARLKRNLVMNQARINSHRWDQWSLILGDNQLDWRRIKQKRKDKITRYHENHKHLPKYFTDGSERGGKVKWGYLVKFNGQLFTSQKEEIQGTAQLAEVIAVERALQRAVELGHTEIVLTCDSEYVTDGINLELDKWKANDFHTAKGKPMAHRDQWKNIANLLEKVKAHVYHQVSHTQQTNESAEGNRQADKLIGRVKTKEITELFQKLHNELNHPSVKMIQVELRLRNLNIPNWRNHYREVRKECQICRKFMTAKGCEESELPKEYPSQQISIDFAGPLRPKTKKGNCYFLLAIDNHTKKTMIWPLRSALEAKVVECLTEWIRWQGPMESLRADGAHNISGKLVQKFCKENRIILAKSIAYRPETNGIAERAIRSVKEWFAKNKALGDWDQNIDRCLLHLNRYNTVNLKEREVKKNTRFDVGDEVIITRRHKVGKFSEGLGTVDKVKAITGSNTVELENNGIQSNKDLVRK</sequence>
<dbReference type="AlphaFoldDB" id="A0A6J4A145"/>
<dbReference type="Gene3D" id="3.30.420.10">
    <property type="entry name" value="Ribonuclease H-like superfamily/Ribonuclease H"/>
    <property type="match status" value="2"/>
</dbReference>
<accession>A0A6J4A145</accession>
<dbReference type="GO" id="GO:0015074">
    <property type="term" value="P:DNA integration"/>
    <property type="evidence" value="ECO:0007669"/>
    <property type="project" value="InterPro"/>
</dbReference>
<organism evidence="9">
    <name type="scientific">Carassius auratus auratus</name>
    <name type="common">gold crucian carp</name>
    <dbReference type="NCBI Taxonomy" id="145527"/>
    <lineage>
        <taxon>Eukaryota</taxon>
        <taxon>Metazoa</taxon>
        <taxon>Chordata</taxon>
        <taxon>Craniata</taxon>
        <taxon>Vertebrata</taxon>
        <taxon>Euteleostomi</taxon>
        <taxon>Actinopterygii</taxon>
        <taxon>Neopterygii</taxon>
        <taxon>Teleostei</taxon>
        <taxon>Ostariophysi</taxon>
        <taxon>Cypriniformes</taxon>
        <taxon>Cyprinidae</taxon>
        <taxon>Cyprininae</taxon>
        <taxon>Carassius</taxon>
    </lineage>
</organism>
<dbReference type="Pfam" id="PF00665">
    <property type="entry name" value="rve"/>
    <property type="match status" value="1"/>
</dbReference>
<evidence type="ECO:0000256" key="5">
    <source>
        <dbReference type="ARBA" id="ARBA00022801"/>
    </source>
</evidence>
<keyword evidence="1" id="KW-0808">Transferase</keyword>
<feature type="domain" description="Integrase catalytic" evidence="8">
    <location>
        <begin position="303"/>
        <end position="466"/>
    </location>
</feature>